<comment type="caution">
    <text evidence="1">The sequence shown here is derived from an EMBL/GenBank/DDBJ whole genome shotgun (WGS) entry which is preliminary data.</text>
</comment>
<gene>
    <name evidence="1" type="ORF">MLD38_035376</name>
</gene>
<dbReference type="EMBL" id="CM042890">
    <property type="protein sequence ID" value="KAI4310395.1"/>
    <property type="molecule type" value="Genomic_DNA"/>
</dbReference>
<sequence>MMVSRALISFVFSAFLLRTCLATTFTIKNNCPYTVWPATLAGSGSTPLSSTGFQLSPGATFSLSASAPWSGRFWGRTGCSTDASGRFSCATGDCASGAVACNGAGGNPPVSLAEFTLVTGGGQDNYDVSLVDGFNLPLSIAPQGGSNGCQTTTCSANINSVCPAELAVKDQNGNVIACKSACEAFGSPQYCCTGSFSTPQTCPPTNYSMIFKGQCPQAYSYAYDDANGSLYTCVSPSGYVITFCP</sequence>
<name>A0ACB9LGH3_9MYRT</name>
<proteinExistence type="predicted"/>
<evidence type="ECO:0000313" key="2">
    <source>
        <dbReference type="Proteomes" id="UP001057402"/>
    </source>
</evidence>
<evidence type="ECO:0000313" key="1">
    <source>
        <dbReference type="EMBL" id="KAI4310395.1"/>
    </source>
</evidence>
<keyword evidence="2" id="KW-1185">Reference proteome</keyword>
<dbReference type="Proteomes" id="UP001057402">
    <property type="component" value="Chromosome 11"/>
</dbReference>
<protein>
    <submittedName>
        <fullName evidence="1">Uncharacterized protein</fullName>
    </submittedName>
</protein>
<accession>A0ACB9LGH3</accession>
<reference evidence="2" key="1">
    <citation type="journal article" date="2023" name="Front. Plant Sci.">
        <title>Chromosomal-level genome assembly of Melastoma candidum provides insights into trichome evolution.</title>
        <authorList>
            <person name="Zhong Y."/>
            <person name="Wu W."/>
            <person name="Sun C."/>
            <person name="Zou P."/>
            <person name="Liu Y."/>
            <person name="Dai S."/>
            <person name="Zhou R."/>
        </authorList>
    </citation>
    <scope>NUCLEOTIDE SEQUENCE [LARGE SCALE GENOMIC DNA]</scope>
</reference>
<organism evidence="1 2">
    <name type="scientific">Melastoma candidum</name>
    <dbReference type="NCBI Taxonomy" id="119954"/>
    <lineage>
        <taxon>Eukaryota</taxon>
        <taxon>Viridiplantae</taxon>
        <taxon>Streptophyta</taxon>
        <taxon>Embryophyta</taxon>
        <taxon>Tracheophyta</taxon>
        <taxon>Spermatophyta</taxon>
        <taxon>Magnoliopsida</taxon>
        <taxon>eudicotyledons</taxon>
        <taxon>Gunneridae</taxon>
        <taxon>Pentapetalae</taxon>
        <taxon>rosids</taxon>
        <taxon>malvids</taxon>
        <taxon>Myrtales</taxon>
        <taxon>Melastomataceae</taxon>
        <taxon>Melastomatoideae</taxon>
        <taxon>Melastomateae</taxon>
        <taxon>Melastoma</taxon>
    </lineage>
</organism>